<name>A0A6P6XEL1_COFAR</name>
<dbReference type="GeneID" id="113741872"/>
<dbReference type="GO" id="GO:0034244">
    <property type="term" value="P:negative regulation of transcription elongation by RNA polymerase II"/>
    <property type="evidence" value="ECO:0007669"/>
    <property type="project" value="InterPro"/>
</dbReference>
<evidence type="ECO:0000313" key="8">
    <source>
        <dbReference type="Proteomes" id="UP001652660"/>
    </source>
</evidence>
<dbReference type="SUPFAM" id="SSF57903">
    <property type="entry name" value="FYVE/PHD zinc finger"/>
    <property type="match status" value="1"/>
</dbReference>
<keyword evidence="1" id="KW-0479">Metal-binding</keyword>
<keyword evidence="8" id="KW-1185">Reference proteome</keyword>
<keyword evidence="4" id="KW-0805">Transcription regulation</keyword>
<proteinExistence type="predicted"/>
<sequence length="742" mass="81454">MSIIVCLSTWTRFGPFSTSSGPFLSSVLSLKTLSLSISLSHTHTNTHTEHTATTLQAVAQSPKKEPLSKRNMEDQQPTAEAHREKCCDICGDIGVSDAIQTCPQCKISCEHIYCMRGSVVMLSPKDWCCDDCLRSIKMLSSTSGFMEDLVCRSQFGTASRLRKSSQPNKQPCDLRQNGIDKKIPHGKVKYMHVEEVIMLSSGAKNSNSPIKSKSTCSTKPVSWKNGASALDRTPVKPKAIPAESSIHIVRVNPPFVTSKQLKAVRPNNSQLNTVPGQHVPQSFKGLRETGAIQASLKGQMQKEQPKDTFKDKGEIRVGKAITKAVSASSPATCGQASVNLETGPFQASLKGEMQKEQPKDTSKYKAETRVEKEIIKTVSASSPVACGQASVISGGDVFLNLELEKTDSRTADPIGIFPEVRKCSSGPALDATWKGRLKIYNDPEHGEMNGVQAYPPSRVLRKVYEFSKHMPEILGFELIPRGDLWPNLFQNYCLDRRDIGLYFFPSFIERCESYFSLLEAMEAGDLALRNLMDGVELLIFTSKVLSLDCQEWNGRHFLWGVFHSLKKAKRHACQVDGAYEIPGEWNSNQDIDMDVDMMAGEEVGRIDVAVPRASLQLVPLATDIIAASVAASDDMEIDMVGGEEVGKMDVIISRQCEEVLPLAVDPTNSSEAGIEIPPGFENKSRPVKIERPVQVLPLPANVADSGHNIMKNHLSNNFSKPAASQRLDTGSFQLPLNAKSEL</sequence>
<dbReference type="GO" id="GO:0008270">
    <property type="term" value="F:zinc ion binding"/>
    <property type="evidence" value="ECO:0007669"/>
    <property type="project" value="UniProtKB-KW"/>
</dbReference>
<dbReference type="InterPro" id="IPR011011">
    <property type="entry name" value="Znf_FYVE_PHD"/>
</dbReference>
<organism evidence="8 9">
    <name type="scientific">Coffea arabica</name>
    <name type="common">Arabian coffee</name>
    <dbReference type="NCBI Taxonomy" id="13443"/>
    <lineage>
        <taxon>Eukaryota</taxon>
        <taxon>Viridiplantae</taxon>
        <taxon>Streptophyta</taxon>
        <taxon>Embryophyta</taxon>
        <taxon>Tracheophyta</taxon>
        <taxon>Spermatophyta</taxon>
        <taxon>Magnoliopsida</taxon>
        <taxon>eudicotyledons</taxon>
        <taxon>Gunneridae</taxon>
        <taxon>Pentapetalae</taxon>
        <taxon>asterids</taxon>
        <taxon>lamiids</taxon>
        <taxon>Gentianales</taxon>
        <taxon>Rubiaceae</taxon>
        <taxon>Ixoroideae</taxon>
        <taxon>Gardenieae complex</taxon>
        <taxon>Bertiereae - Coffeeae clade</taxon>
        <taxon>Coffeeae</taxon>
        <taxon>Coffea</taxon>
    </lineage>
</organism>
<dbReference type="PANTHER" id="PTHR33304:SF36">
    <property type="entry name" value="GB|AAF26970.1-RELATED"/>
    <property type="match status" value="1"/>
</dbReference>
<feature type="domain" description="AIPP2-like SPOC-like" evidence="7">
    <location>
        <begin position="433"/>
        <end position="562"/>
    </location>
</feature>
<dbReference type="Proteomes" id="UP001652660">
    <property type="component" value="Chromosome 4e"/>
</dbReference>
<accession>A0A6P6XEL1</accession>
<dbReference type="AlphaFoldDB" id="A0A6P6XEL1"/>
<evidence type="ECO:0000256" key="6">
    <source>
        <dbReference type="SAM" id="MobiDB-lite"/>
    </source>
</evidence>
<evidence type="ECO:0000256" key="3">
    <source>
        <dbReference type="ARBA" id="ARBA00022833"/>
    </source>
</evidence>
<feature type="region of interest" description="Disordered" evidence="6">
    <location>
        <begin position="208"/>
        <end position="229"/>
    </location>
</feature>
<keyword evidence="3" id="KW-0862">Zinc</keyword>
<dbReference type="Pfam" id="PF23121">
    <property type="entry name" value="SPOC_AIPP2"/>
    <property type="match status" value="1"/>
</dbReference>
<dbReference type="GO" id="GO:0140566">
    <property type="term" value="F:histone reader activity"/>
    <property type="evidence" value="ECO:0007669"/>
    <property type="project" value="InterPro"/>
</dbReference>
<dbReference type="PANTHER" id="PTHR33304">
    <property type="match status" value="1"/>
</dbReference>
<evidence type="ECO:0000259" key="7">
    <source>
        <dbReference type="Pfam" id="PF23121"/>
    </source>
</evidence>
<dbReference type="InterPro" id="IPR013083">
    <property type="entry name" value="Znf_RING/FYVE/PHD"/>
</dbReference>
<evidence type="ECO:0000256" key="4">
    <source>
        <dbReference type="ARBA" id="ARBA00023015"/>
    </source>
</evidence>
<feature type="compositionally biased region" description="Polar residues" evidence="6">
    <location>
        <begin position="208"/>
        <end position="220"/>
    </location>
</feature>
<evidence type="ECO:0000256" key="1">
    <source>
        <dbReference type="ARBA" id="ARBA00022723"/>
    </source>
</evidence>
<keyword evidence="2" id="KW-0863">Zinc-finger</keyword>
<keyword evidence="5" id="KW-0804">Transcription</keyword>
<evidence type="ECO:0000313" key="9">
    <source>
        <dbReference type="RefSeq" id="XP_027125321.2"/>
    </source>
</evidence>
<reference evidence="9" key="2">
    <citation type="submission" date="2025-08" db="UniProtKB">
        <authorList>
            <consortium name="RefSeq"/>
        </authorList>
    </citation>
    <scope>IDENTIFICATION</scope>
    <source>
        <tissue evidence="9">Leaves</tissue>
    </source>
</reference>
<protein>
    <submittedName>
        <fullName evidence="9">Uncharacterized protein isoform X1</fullName>
    </submittedName>
</protein>
<evidence type="ECO:0000256" key="2">
    <source>
        <dbReference type="ARBA" id="ARBA00022771"/>
    </source>
</evidence>
<dbReference type="Gene3D" id="3.30.40.10">
    <property type="entry name" value="Zinc/RING finger domain, C3HC4 (zinc finger)"/>
    <property type="match status" value="1"/>
</dbReference>
<evidence type="ECO:0000256" key="5">
    <source>
        <dbReference type="ARBA" id="ARBA00023163"/>
    </source>
</evidence>
<dbReference type="InterPro" id="IPR049914">
    <property type="entry name" value="PHD1-3/5-6"/>
</dbReference>
<dbReference type="InterPro" id="IPR056280">
    <property type="entry name" value="AIPP2-like_SPOC"/>
</dbReference>
<reference evidence="8" key="1">
    <citation type="journal article" date="2025" name="Foods">
        <title>Unveiling the Microbial Signatures of Arabica Coffee Cherries: Insights into Ripeness Specific Diversity, Functional Traits, and Implications for Quality and Safety.</title>
        <authorList>
            <consortium name="RefSeq"/>
            <person name="Tenea G.N."/>
            <person name="Cifuentes V."/>
            <person name="Reyes P."/>
            <person name="Cevallos-Vallejos M."/>
        </authorList>
    </citation>
    <scope>NUCLEOTIDE SEQUENCE [LARGE SCALE GENOMIC DNA]</scope>
</reference>
<gene>
    <name evidence="9" type="primary">LOC113741872</name>
</gene>
<dbReference type="RefSeq" id="XP_027125321.2">
    <property type="nucleotide sequence ID" value="XM_027269520.2"/>
</dbReference>